<protein>
    <submittedName>
        <fullName evidence="2">Uncharacterized protein YneF (UPF0154 family)</fullName>
    </submittedName>
</protein>
<evidence type="ECO:0000313" key="3">
    <source>
        <dbReference type="Proteomes" id="UP000822184"/>
    </source>
</evidence>
<sequence length="62" mass="6378">MMSLSDFFTPSTTIGALIIGIIAGLISGIIVGFFTGKATTINKFKTKGDNSPIINNSSLGGK</sequence>
<evidence type="ECO:0000256" key="1">
    <source>
        <dbReference type="SAM" id="Phobius"/>
    </source>
</evidence>
<comment type="caution">
    <text evidence="2">The sequence shown here is derived from an EMBL/GenBank/DDBJ whole genome shotgun (WGS) entry which is preliminary data.</text>
</comment>
<evidence type="ECO:0000313" key="2">
    <source>
        <dbReference type="EMBL" id="NSB17017.1"/>
    </source>
</evidence>
<dbReference type="AlphaFoldDB" id="A0AAE5LSC9"/>
<organism evidence="2 3">
    <name type="scientific">Clostridium beijerinckii</name>
    <name type="common">Clostridium MP</name>
    <dbReference type="NCBI Taxonomy" id="1520"/>
    <lineage>
        <taxon>Bacteria</taxon>
        <taxon>Bacillati</taxon>
        <taxon>Bacillota</taxon>
        <taxon>Clostridia</taxon>
        <taxon>Eubacteriales</taxon>
        <taxon>Clostridiaceae</taxon>
        <taxon>Clostridium</taxon>
    </lineage>
</organism>
<dbReference type="Proteomes" id="UP000822184">
    <property type="component" value="Unassembled WGS sequence"/>
</dbReference>
<accession>A0AAE5LSC9</accession>
<reference evidence="2" key="1">
    <citation type="submission" date="2020-06" db="EMBL/GenBank/DDBJ databases">
        <title>Genomic insights into acetone-butanol-ethanol (ABE) fermentation by sequencing solventogenic clostridia strains.</title>
        <authorList>
            <person name="Brown S."/>
        </authorList>
    </citation>
    <scope>NUCLEOTIDE SEQUENCE</scope>
    <source>
        <strain evidence="2">DJ123</strain>
    </source>
</reference>
<dbReference type="EMBL" id="JABTDW010000001">
    <property type="protein sequence ID" value="NSB17017.1"/>
    <property type="molecule type" value="Genomic_DNA"/>
</dbReference>
<keyword evidence="1" id="KW-0812">Transmembrane</keyword>
<name>A0AAE5LSC9_CLOBE</name>
<gene>
    <name evidence="2" type="ORF">BCD95_005276</name>
</gene>
<keyword evidence="1" id="KW-0472">Membrane</keyword>
<keyword evidence="1" id="KW-1133">Transmembrane helix</keyword>
<proteinExistence type="predicted"/>
<feature type="transmembrane region" description="Helical" evidence="1">
    <location>
        <begin position="12"/>
        <end position="35"/>
    </location>
</feature>